<sequence>MKLGTKIQLYTTVMIAIAVMLTNCLIYFAYKHYSLEAEAGQLENRGNNIITEIQKATESGISGETVLQYFSLSDGYITMIGEDENHIVRIATDESYLELSKPYRTSKFTDNVTLNDEHFVMVSLPVIWQDGNVHSLQIYENVNFLYETYNLLKWILIISTLVLLTLVFVLNQIITNLITSPIKSLVERMNDKENIRRYKTLPDNKSDAYELKMLTGAYNDMMLTLKVHDDNQQAFIMNASHELKTPLTVISSYARMLERFGKTREDLLDEGITAISEETTRMKYLTEQFLSFTKVTHSDTGGEMEYIPVVKLIESVVYRLEKVFKRNINIDASGRNPHIYVHPPAFEQLLRIFLDNAHKYSSDDIDVAVDETAHAVLIKITDYGIGIPEEDLGDIFTRFYRVDKARTRKTGGSGLGLSIAKQLADNNDIKISVSSKVDEGTTFTLIIKKEADNGEAE</sequence>
<evidence type="ECO:0000256" key="2">
    <source>
        <dbReference type="ARBA" id="ARBA00004651"/>
    </source>
</evidence>
<gene>
    <name evidence="14" type="primary">arlS_2</name>
    <name evidence="14" type="ORF">BN1048_01420</name>
</gene>
<dbReference type="PANTHER" id="PTHR45453:SF1">
    <property type="entry name" value="PHOSPHATE REGULON SENSOR PROTEIN PHOR"/>
    <property type="match status" value="1"/>
</dbReference>
<evidence type="ECO:0000256" key="12">
    <source>
        <dbReference type="SAM" id="Phobius"/>
    </source>
</evidence>
<dbReference type="GO" id="GO:0004721">
    <property type="term" value="F:phosphoprotein phosphatase activity"/>
    <property type="evidence" value="ECO:0007669"/>
    <property type="project" value="TreeGrafter"/>
</dbReference>
<evidence type="ECO:0000313" key="15">
    <source>
        <dbReference type="Proteomes" id="UP000044136"/>
    </source>
</evidence>
<name>A0A078M5J8_9STAP</name>
<keyword evidence="12" id="KW-1133">Transmembrane helix</keyword>
<dbReference type="Pfam" id="PF02518">
    <property type="entry name" value="HATPase_c"/>
    <property type="match status" value="1"/>
</dbReference>
<keyword evidence="12" id="KW-0812">Transmembrane</keyword>
<keyword evidence="6" id="KW-0808">Transferase</keyword>
<proteinExistence type="predicted"/>
<evidence type="ECO:0000256" key="9">
    <source>
        <dbReference type="ARBA" id="ARBA00022840"/>
    </source>
</evidence>
<evidence type="ECO:0000256" key="1">
    <source>
        <dbReference type="ARBA" id="ARBA00000085"/>
    </source>
</evidence>
<dbReference type="SUPFAM" id="SSF47384">
    <property type="entry name" value="Homodimeric domain of signal transducing histidine kinase"/>
    <property type="match status" value="1"/>
</dbReference>
<feature type="domain" description="Histidine kinase" evidence="13">
    <location>
        <begin position="238"/>
        <end position="451"/>
    </location>
</feature>
<evidence type="ECO:0000256" key="3">
    <source>
        <dbReference type="ARBA" id="ARBA00012438"/>
    </source>
</evidence>
<dbReference type="CDD" id="cd00075">
    <property type="entry name" value="HATPase"/>
    <property type="match status" value="1"/>
</dbReference>
<protein>
    <recommendedName>
        <fullName evidence="3">histidine kinase</fullName>
        <ecNumber evidence="3">2.7.13.3</ecNumber>
    </recommendedName>
</protein>
<dbReference type="Proteomes" id="UP000044136">
    <property type="component" value="Unassembled WGS sequence"/>
</dbReference>
<evidence type="ECO:0000256" key="6">
    <source>
        <dbReference type="ARBA" id="ARBA00022679"/>
    </source>
</evidence>
<dbReference type="Gene3D" id="1.10.287.130">
    <property type="match status" value="1"/>
</dbReference>
<dbReference type="InterPro" id="IPR036097">
    <property type="entry name" value="HisK_dim/P_sf"/>
</dbReference>
<keyword evidence="5" id="KW-0597">Phosphoprotein</keyword>
<dbReference type="SUPFAM" id="SSF55874">
    <property type="entry name" value="ATPase domain of HSP90 chaperone/DNA topoisomerase II/histidine kinase"/>
    <property type="match status" value="1"/>
</dbReference>
<dbReference type="PANTHER" id="PTHR45453">
    <property type="entry name" value="PHOSPHATE REGULON SENSOR PROTEIN PHOR"/>
    <property type="match status" value="1"/>
</dbReference>
<evidence type="ECO:0000256" key="5">
    <source>
        <dbReference type="ARBA" id="ARBA00022553"/>
    </source>
</evidence>
<keyword evidence="8 14" id="KW-0418">Kinase</keyword>
<evidence type="ECO:0000313" key="14">
    <source>
        <dbReference type="EMBL" id="CEA01580.1"/>
    </source>
</evidence>
<dbReference type="RefSeq" id="WP_035809791.1">
    <property type="nucleotide sequence ID" value="NZ_CCSE01000001.1"/>
</dbReference>
<feature type="transmembrane region" description="Helical" evidence="12">
    <location>
        <begin position="154"/>
        <end position="179"/>
    </location>
</feature>
<dbReference type="GO" id="GO:0016036">
    <property type="term" value="P:cellular response to phosphate starvation"/>
    <property type="evidence" value="ECO:0007669"/>
    <property type="project" value="TreeGrafter"/>
</dbReference>
<keyword evidence="4" id="KW-1003">Cell membrane</keyword>
<evidence type="ECO:0000256" key="8">
    <source>
        <dbReference type="ARBA" id="ARBA00022777"/>
    </source>
</evidence>
<keyword evidence="11 12" id="KW-0472">Membrane</keyword>
<comment type="catalytic activity">
    <reaction evidence="1">
        <text>ATP + protein L-histidine = ADP + protein N-phospho-L-histidine.</text>
        <dbReference type="EC" id="2.7.13.3"/>
    </reaction>
</comment>
<accession>A0A078M5J8</accession>
<dbReference type="InterPro" id="IPR036890">
    <property type="entry name" value="HATPase_C_sf"/>
</dbReference>
<evidence type="ECO:0000256" key="11">
    <source>
        <dbReference type="ARBA" id="ARBA00023136"/>
    </source>
</evidence>
<evidence type="ECO:0000256" key="7">
    <source>
        <dbReference type="ARBA" id="ARBA00022741"/>
    </source>
</evidence>
<dbReference type="InterPro" id="IPR003594">
    <property type="entry name" value="HATPase_dom"/>
</dbReference>
<dbReference type="eggNOG" id="COG5002">
    <property type="taxonomic scope" value="Bacteria"/>
</dbReference>
<dbReference type="Gene3D" id="3.30.565.10">
    <property type="entry name" value="Histidine kinase-like ATPase, C-terminal domain"/>
    <property type="match status" value="1"/>
</dbReference>
<dbReference type="GO" id="GO:0000155">
    <property type="term" value="F:phosphorelay sensor kinase activity"/>
    <property type="evidence" value="ECO:0007669"/>
    <property type="project" value="InterPro"/>
</dbReference>
<dbReference type="OrthoDB" id="9786919at2"/>
<dbReference type="SMART" id="SM00388">
    <property type="entry name" value="HisKA"/>
    <property type="match status" value="1"/>
</dbReference>
<dbReference type="InterPro" id="IPR005467">
    <property type="entry name" value="His_kinase_dom"/>
</dbReference>
<dbReference type="GO" id="GO:0005524">
    <property type="term" value="F:ATP binding"/>
    <property type="evidence" value="ECO:0007669"/>
    <property type="project" value="UniProtKB-KW"/>
</dbReference>
<dbReference type="SMART" id="SM00387">
    <property type="entry name" value="HATPase_c"/>
    <property type="match status" value="1"/>
</dbReference>
<dbReference type="InterPro" id="IPR003661">
    <property type="entry name" value="HisK_dim/P_dom"/>
</dbReference>
<comment type="subcellular location">
    <subcellularLocation>
        <location evidence="2">Cell membrane</location>
        <topology evidence="2">Multi-pass membrane protein</topology>
    </subcellularLocation>
</comment>
<feature type="transmembrane region" description="Helical" evidence="12">
    <location>
        <begin position="7"/>
        <end position="30"/>
    </location>
</feature>
<evidence type="ECO:0000256" key="4">
    <source>
        <dbReference type="ARBA" id="ARBA00022475"/>
    </source>
</evidence>
<dbReference type="PROSITE" id="PS50109">
    <property type="entry name" value="HIS_KIN"/>
    <property type="match status" value="1"/>
</dbReference>
<dbReference type="EMBL" id="CCSE01000001">
    <property type="protein sequence ID" value="CEA01580.1"/>
    <property type="molecule type" value="Genomic_DNA"/>
</dbReference>
<keyword evidence="15" id="KW-1185">Reference proteome</keyword>
<keyword evidence="7" id="KW-0547">Nucleotide-binding</keyword>
<dbReference type="Gene3D" id="6.10.340.10">
    <property type="match status" value="1"/>
</dbReference>
<dbReference type="EC" id="2.7.13.3" evidence="3"/>
<keyword evidence="10" id="KW-0902">Two-component regulatory system</keyword>
<dbReference type="InterPro" id="IPR004358">
    <property type="entry name" value="Sig_transdc_His_kin-like_C"/>
</dbReference>
<keyword evidence="9" id="KW-0067">ATP-binding</keyword>
<dbReference type="Pfam" id="PF00512">
    <property type="entry name" value="HisKA"/>
    <property type="match status" value="1"/>
</dbReference>
<organism evidence="14 15">
    <name type="scientific">Jeotgalicoccus saudimassiliensis</name>
    <dbReference type="NCBI Taxonomy" id="1461582"/>
    <lineage>
        <taxon>Bacteria</taxon>
        <taxon>Bacillati</taxon>
        <taxon>Bacillota</taxon>
        <taxon>Bacilli</taxon>
        <taxon>Bacillales</taxon>
        <taxon>Staphylococcaceae</taxon>
        <taxon>Jeotgalicoccus</taxon>
    </lineage>
</organism>
<dbReference type="CDD" id="cd00082">
    <property type="entry name" value="HisKA"/>
    <property type="match status" value="1"/>
</dbReference>
<dbReference type="PRINTS" id="PR00344">
    <property type="entry name" value="BCTRLSENSOR"/>
</dbReference>
<dbReference type="STRING" id="1461582.BN1048_01420"/>
<dbReference type="GO" id="GO:0005886">
    <property type="term" value="C:plasma membrane"/>
    <property type="evidence" value="ECO:0007669"/>
    <property type="project" value="UniProtKB-SubCell"/>
</dbReference>
<dbReference type="AlphaFoldDB" id="A0A078M5J8"/>
<dbReference type="FunFam" id="3.30.565.10:FF:000006">
    <property type="entry name" value="Sensor histidine kinase WalK"/>
    <property type="match status" value="1"/>
</dbReference>
<dbReference type="InterPro" id="IPR050351">
    <property type="entry name" value="BphY/WalK/GraS-like"/>
</dbReference>
<reference evidence="14 15" key="1">
    <citation type="submission" date="2014-07" db="EMBL/GenBank/DDBJ databases">
        <authorList>
            <person name="Urmite Genomes Urmite Genomes"/>
        </authorList>
    </citation>
    <scope>NUCLEOTIDE SEQUENCE [LARGE SCALE GENOMIC DNA]</scope>
    <source>
        <strain evidence="14 15">13MG44_air</strain>
    </source>
</reference>
<dbReference type="HOGENOM" id="CLU_000445_89_6_9"/>
<evidence type="ECO:0000259" key="13">
    <source>
        <dbReference type="PROSITE" id="PS50109"/>
    </source>
</evidence>
<evidence type="ECO:0000256" key="10">
    <source>
        <dbReference type="ARBA" id="ARBA00023012"/>
    </source>
</evidence>